<keyword evidence="1" id="KW-0812">Transmembrane</keyword>
<comment type="caution">
    <text evidence="2">The sequence shown here is derived from an EMBL/GenBank/DDBJ whole genome shotgun (WGS) entry which is preliminary data.</text>
</comment>
<dbReference type="AlphaFoldDB" id="A0A9D2P3J7"/>
<sequence length="189" mass="21523">MKKKKRRKIWPVVFAVILFLIILAAAVVLLFRTRTVKVKGNSYYSENTITTLVQRDKLSVNTLYILLKYDFLEPELPAGIKQLNISLENPWTVRVTVEEKEMAGYVDYDEAYLYFDGDGTAALKTKKQIEGVPYIEGLAFDEGAVELGKTLPVEDDSIFDKIVDASRNLKKYNLTPDRISCAEGDVRLY</sequence>
<protein>
    <submittedName>
        <fullName evidence="2">Cell division protein FtsQ</fullName>
    </submittedName>
</protein>
<feature type="transmembrane region" description="Helical" evidence="1">
    <location>
        <begin position="12"/>
        <end position="31"/>
    </location>
</feature>
<accession>A0A9D2P3J7</accession>
<gene>
    <name evidence="2" type="ORF">H9756_02065</name>
</gene>
<keyword evidence="2" id="KW-0131">Cell cycle</keyword>
<dbReference type="EMBL" id="DWWI01000047">
    <property type="protein sequence ID" value="HJC42458.1"/>
    <property type="molecule type" value="Genomic_DNA"/>
</dbReference>
<keyword evidence="1" id="KW-1133">Transmembrane helix</keyword>
<reference evidence="2" key="2">
    <citation type="submission" date="2021-04" db="EMBL/GenBank/DDBJ databases">
        <authorList>
            <person name="Gilroy R."/>
        </authorList>
    </citation>
    <scope>NUCLEOTIDE SEQUENCE</scope>
    <source>
        <strain evidence="2">CHK165-2605</strain>
    </source>
</reference>
<name>A0A9D2P3J7_9FIRM</name>
<evidence type="ECO:0000256" key="1">
    <source>
        <dbReference type="SAM" id="Phobius"/>
    </source>
</evidence>
<dbReference type="GO" id="GO:0051301">
    <property type="term" value="P:cell division"/>
    <property type="evidence" value="ECO:0007669"/>
    <property type="project" value="UniProtKB-KW"/>
</dbReference>
<reference evidence="2" key="1">
    <citation type="journal article" date="2021" name="PeerJ">
        <title>Extensive microbial diversity within the chicken gut microbiome revealed by metagenomics and culture.</title>
        <authorList>
            <person name="Gilroy R."/>
            <person name="Ravi A."/>
            <person name="Getino M."/>
            <person name="Pursley I."/>
            <person name="Horton D.L."/>
            <person name="Alikhan N.F."/>
            <person name="Baker D."/>
            <person name="Gharbi K."/>
            <person name="Hall N."/>
            <person name="Watson M."/>
            <person name="Adriaenssens E.M."/>
            <person name="Foster-Nyarko E."/>
            <person name="Jarju S."/>
            <person name="Secka A."/>
            <person name="Antonio M."/>
            <person name="Oren A."/>
            <person name="Chaudhuri R.R."/>
            <person name="La Ragione R."/>
            <person name="Hildebrand F."/>
            <person name="Pallen M.J."/>
        </authorList>
    </citation>
    <scope>NUCLEOTIDE SEQUENCE</scope>
    <source>
        <strain evidence="2">CHK165-2605</strain>
    </source>
</reference>
<organism evidence="2 3">
    <name type="scientific">Candidatus Mediterraneibacter gallistercoris</name>
    <dbReference type="NCBI Taxonomy" id="2838671"/>
    <lineage>
        <taxon>Bacteria</taxon>
        <taxon>Bacillati</taxon>
        <taxon>Bacillota</taxon>
        <taxon>Clostridia</taxon>
        <taxon>Lachnospirales</taxon>
        <taxon>Lachnospiraceae</taxon>
        <taxon>Mediterraneibacter</taxon>
    </lineage>
</organism>
<evidence type="ECO:0000313" key="2">
    <source>
        <dbReference type="EMBL" id="HJC42458.1"/>
    </source>
</evidence>
<feature type="non-terminal residue" evidence="2">
    <location>
        <position position="189"/>
    </location>
</feature>
<evidence type="ECO:0000313" key="3">
    <source>
        <dbReference type="Proteomes" id="UP000823895"/>
    </source>
</evidence>
<dbReference type="Proteomes" id="UP000823895">
    <property type="component" value="Unassembled WGS sequence"/>
</dbReference>
<proteinExistence type="predicted"/>
<keyword evidence="2" id="KW-0132">Cell division</keyword>
<keyword evidence="1" id="KW-0472">Membrane</keyword>